<dbReference type="AlphaFoldDB" id="A0A103RHA4"/>
<comment type="caution">
    <text evidence="1">The sequence shown here is derived from an EMBL/GenBank/DDBJ whole genome shotgun (WGS) entry which is preliminary data.</text>
</comment>
<sequence>MSWHNKVVWSEGLFMRPQLFQQQERYLEHYAHKRAAPLSPFFFGFSHYSLDTEAPALGKIVVKSASGVFADGTPFDAPGSTPPPAPLTIRPEHLDQLIYLAVPIRVPNGEETAFEHAADSLARYVVFDTDLRDTNSIGQGPKTVQLSNLRLRLLPEKELTDAWIGLALTRVKAIRADASIELDDTLVPPVVGYGASDLLASWLAKIHDLTRLRANALAERLTGADGKPGTTAEVSDYLLLQALNRYEPLLQHLQRVPTTSPADLYALFVSMAGELSTYVRTDTRRPLDSHPPYQHVAPHLCLKPVIDDTHRLLNAVLVRSAQSIALADQGHGMRNAVVDPADMQGFSAVVLAVHAQMPPDLLQQQFAAQAKAGPSERLPDLVRSHLSGIALQALPVPPRQIPFNAGYVYYELARTGPLWEEVARHGGLALHVAGEFPALKLELWGIRG</sequence>
<dbReference type="RefSeq" id="WP_059751708.1">
    <property type="nucleotide sequence ID" value="NZ_LOXM01000119.1"/>
</dbReference>
<evidence type="ECO:0000313" key="2">
    <source>
        <dbReference type="Proteomes" id="UP000064029"/>
    </source>
</evidence>
<dbReference type="InterPro" id="IPR010263">
    <property type="entry name" value="T6SS_TssK"/>
</dbReference>
<reference evidence="1 2" key="1">
    <citation type="submission" date="2015-11" db="EMBL/GenBank/DDBJ databases">
        <title>Expanding the genomic diversity of Burkholderia species for the development of highly accurate diagnostics.</title>
        <authorList>
            <person name="Sahl J."/>
            <person name="Keim P."/>
            <person name="Wagner D."/>
        </authorList>
    </citation>
    <scope>NUCLEOTIDE SEQUENCE [LARGE SCALE GENOMIC DNA]</scope>
    <source>
        <strain evidence="1 2">MSMB2036</strain>
    </source>
</reference>
<evidence type="ECO:0000313" key="1">
    <source>
        <dbReference type="EMBL" id="KVG67779.1"/>
    </source>
</evidence>
<dbReference type="Pfam" id="PF05936">
    <property type="entry name" value="T6SS_VasE"/>
    <property type="match status" value="1"/>
</dbReference>
<dbReference type="NCBIfam" id="TIGR03353">
    <property type="entry name" value="VI_chp_4"/>
    <property type="match status" value="1"/>
</dbReference>
<dbReference type="EMBL" id="LOXM01000119">
    <property type="protein sequence ID" value="KVG67779.1"/>
    <property type="molecule type" value="Genomic_DNA"/>
</dbReference>
<dbReference type="PANTHER" id="PTHR35566">
    <property type="entry name" value="BLR3599 PROTEIN"/>
    <property type="match status" value="1"/>
</dbReference>
<accession>A0A103RHA4</accession>
<organism evidence="1 2">
    <name type="scientific">Burkholderia ubonensis</name>
    <dbReference type="NCBI Taxonomy" id="101571"/>
    <lineage>
        <taxon>Bacteria</taxon>
        <taxon>Pseudomonadati</taxon>
        <taxon>Pseudomonadota</taxon>
        <taxon>Betaproteobacteria</taxon>
        <taxon>Burkholderiales</taxon>
        <taxon>Burkholderiaceae</taxon>
        <taxon>Burkholderia</taxon>
        <taxon>Burkholderia cepacia complex</taxon>
    </lineage>
</organism>
<dbReference type="OrthoDB" id="9775333at2"/>
<protein>
    <submittedName>
        <fullName evidence="1">Type VI secretion protein</fullName>
    </submittedName>
</protein>
<proteinExistence type="predicted"/>
<gene>
    <name evidence="1" type="ORF">WJ33_24710</name>
</gene>
<dbReference type="Proteomes" id="UP000064029">
    <property type="component" value="Unassembled WGS sequence"/>
</dbReference>
<name>A0A103RHA4_9BURK</name>
<dbReference type="PANTHER" id="PTHR35566:SF6">
    <property type="entry name" value="CYTOPLASMIC PROTEIN"/>
    <property type="match status" value="1"/>
</dbReference>